<organism evidence="2">
    <name type="scientific">hydrothermal vent metagenome</name>
    <dbReference type="NCBI Taxonomy" id="652676"/>
    <lineage>
        <taxon>unclassified sequences</taxon>
        <taxon>metagenomes</taxon>
        <taxon>ecological metagenomes</taxon>
    </lineage>
</organism>
<keyword evidence="1" id="KW-0175">Coiled coil</keyword>
<protein>
    <recommendedName>
        <fullName evidence="3">NGG1p interacting factor NIF3</fullName>
    </recommendedName>
</protein>
<dbReference type="EMBL" id="UOEZ01000026">
    <property type="protein sequence ID" value="VAW35438.1"/>
    <property type="molecule type" value="Genomic_DNA"/>
</dbReference>
<gene>
    <name evidence="2" type="ORF">MNBD_DELTA02-564</name>
</gene>
<proteinExistence type="predicted"/>
<evidence type="ECO:0000313" key="2">
    <source>
        <dbReference type="EMBL" id="VAW35438.1"/>
    </source>
</evidence>
<evidence type="ECO:0000256" key="1">
    <source>
        <dbReference type="SAM" id="Coils"/>
    </source>
</evidence>
<evidence type="ECO:0008006" key="3">
    <source>
        <dbReference type="Google" id="ProtNLM"/>
    </source>
</evidence>
<dbReference type="AlphaFoldDB" id="A0A3B0UWF8"/>
<accession>A0A3B0UWF8</accession>
<feature type="coiled-coil region" evidence="1">
    <location>
        <begin position="22"/>
        <end position="49"/>
    </location>
</feature>
<sequence>MKFKDIYDKAVKRGMELDPRGVKEVRAELAQIKKEYARLDKEEKKYFDKERLTNPYSDTRMLYGAPGTEVKRVLMGIDIDVSEVLLADRLNQKRGKKIDLIIAHHPQGRGLIGLGDVMGMQSGVLARFGVPIHIGESLLAERSGEVGRRLMPANHTKTVDAAKLLDIPMMCMHTPTDNAVTTYLQDIFDKKKPQYISDIFDILYKIPEYDYARGATIGPKLVVGDRKRKAGKIFVDMTGGTGGSKKVFEKLSAAGIGTIVGMHIGDDHRKEAEKHHMNVLLAGHISSDNLGINLLMDDIFKGVDVVECSGFRRFTRAKGKKS</sequence>
<name>A0A3B0UWF8_9ZZZZ</name>
<reference evidence="2" key="1">
    <citation type="submission" date="2018-06" db="EMBL/GenBank/DDBJ databases">
        <authorList>
            <person name="Zhirakovskaya E."/>
        </authorList>
    </citation>
    <scope>NUCLEOTIDE SEQUENCE</scope>
</reference>